<dbReference type="EMBL" id="NAJL01000019">
    <property type="protein sequence ID" value="TKA28214.1"/>
    <property type="molecule type" value="Genomic_DNA"/>
</dbReference>
<dbReference type="AlphaFoldDB" id="A0A4U0U0K5"/>
<dbReference type="Proteomes" id="UP000308549">
    <property type="component" value="Unassembled WGS sequence"/>
</dbReference>
<keyword evidence="2" id="KW-1133">Transmembrane helix</keyword>
<reference evidence="6 7" key="1">
    <citation type="submission" date="2017-03" db="EMBL/GenBank/DDBJ databases">
        <title>Genomes of endolithic fungi from Antarctica.</title>
        <authorList>
            <person name="Coleine C."/>
            <person name="Masonjones S."/>
            <person name="Stajich J.E."/>
        </authorList>
    </citation>
    <scope>NUCLEOTIDE SEQUENCE [LARGE SCALE GENOMIC DNA]</scope>
    <source>
        <strain evidence="6 7">CCFEE 6315</strain>
    </source>
</reference>
<keyword evidence="7" id="KW-1185">Reference proteome</keyword>
<feature type="domain" description="Vacuolar sorting protein Vps3844 C-terminal" evidence="4">
    <location>
        <begin position="279"/>
        <end position="392"/>
    </location>
</feature>
<proteinExistence type="predicted"/>
<gene>
    <name evidence="6" type="ORF">B0A50_04186</name>
</gene>
<dbReference type="GO" id="GO:0005783">
    <property type="term" value="C:endoplasmic reticulum"/>
    <property type="evidence" value="ECO:0007669"/>
    <property type="project" value="TreeGrafter"/>
</dbReference>
<evidence type="ECO:0000259" key="4">
    <source>
        <dbReference type="Pfam" id="PF12955"/>
    </source>
</evidence>
<sequence length="400" mass="42636">MKPFTAAALAAIACSSSLASAEQSGHVYILDPSRQPQPSHADPPTQTVDPVAARLVLAQRAGVADYHSGDLATDGVLDAINDFGARTPMFAGEEKTVYRRSFILVERTQDEEDALPATMDRQPSFALSSSPSYDATRGLWIDLAKQAQPHIYGALSDDDAIETMIGTKAAVASPGQDLFHIASSFAELESILNNEKMVDGNVITIYVSPPSDGTGSWGSYTMPTTNSAQSSLRKRASAPPTSETPLHPSPSNKTLNHDLHPLAKPHHNSTIIPGILPACFPTLASCQETTRNCSGHGSCSKKYSDNSASDKSRSRDCYTCQCKATTKTLSSSGEDKQVSTIYWAGSACQKQDVSVEFWMIALFTIGLVFLVCFAVGSVWDMGSEELPSVIGAGVSGPPKR</sequence>
<dbReference type="InterPro" id="IPR053065">
    <property type="entry name" value="Archenteron_Induction-Rel"/>
</dbReference>
<dbReference type="Pfam" id="PF12955">
    <property type="entry name" value="Vps3844_C"/>
    <property type="match status" value="1"/>
</dbReference>
<protein>
    <submittedName>
        <fullName evidence="6">Uncharacterized protein</fullName>
    </submittedName>
</protein>
<evidence type="ECO:0000256" key="1">
    <source>
        <dbReference type="SAM" id="MobiDB-lite"/>
    </source>
</evidence>
<evidence type="ECO:0000259" key="5">
    <source>
        <dbReference type="Pfam" id="PF21656"/>
    </source>
</evidence>
<keyword evidence="2" id="KW-0812">Transmembrane</keyword>
<keyword evidence="2" id="KW-0472">Membrane</keyword>
<comment type="caution">
    <text evidence="6">The sequence shown here is derived from an EMBL/GenBank/DDBJ whole genome shotgun (WGS) entry which is preliminary data.</text>
</comment>
<dbReference type="InterPro" id="IPR049205">
    <property type="entry name" value="Vps3844_N"/>
</dbReference>
<evidence type="ECO:0000313" key="6">
    <source>
        <dbReference type="EMBL" id="TKA28214.1"/>
    </source>
</evidence>
<evidence type="ECO:0000256" key="2">
    <source>
        <dbReference type="SAM" id="Phobius"/>
    </source>
</evidence>
<feature type="transmembrane region" description="Helical" evidence="2">
    <location>
        <begin position="357"/>
        <end position="379"/>
    </location>
</feature>
<dbReference type="InterPro" id="IPR024382">
    <property type="entry name" value="Vps3844_C"/>
</dbReference>
<accession>A0A4U0U0K5</accession>
<organism evidence="6 7">
    <name type="scientific">Salinomyces thailandicus</name>
    <dbReference type="NCBI Taxonomy" id="706561"/>
    <lineage>
        <taxon>Eukaryota</taxon>
        <taxon>Fungi</taxon>
        <taxon>Dikarya</taxon>
        <taxon>Ascomycota</taxon>
        <taxon>Pezizomycotina</taxon>
        <taxon>Dothideomycetes</taxon>
        <taxon>Dothideomycetidae</taxon>
        <taxon>Mycosphaerellales</taxon>
        <taxon>Teratosphaeriaceae</taxon>
        <taxon>Salinomyces</taxon>
    </lineage>
</organism>
<name>A0A4U0U0K5_9PEZI</name>
<feature type="compositionally biased region" description="Basic and acidic residues" evidence="1">
    <location>
        <begin position="302"/>
        <end position="313"/>
    </location>
</feature>
<evidence type="ECO:0000256" key="3">
    <source>
        <dbReference type="SAM" id="SignalP"/>
    </source>
</evidence>
<feature type="compositionally biased region" description="Polar residues" evidence="1">
    <location>
        <begin position="239"/>
        <end position="254"/>
    </location>
</feature>
<keyword evidence="3" id="KW-0732">Signal</keyword>
<feature type="region of interest" description="Disordered" evidence="1">
    <location>
        <begin position="215"/>
        <end position="263"/>
    </location>
</feature>
<feature type="domain" description="Vacuolar sorting protein Vps3844 N-terminal" evidence="5">
    <location>
        <begin position="48"/>
        <end position="146"/>
    </location>
</feature>
<feature type="region of interest" description="Disordered" evidence="1">
    <location>
        <begin position="292"/>
        <end position="313"/>
    </location>
</feature>
<feature type="compositionally biased region" description="Polar residues" evidence="1">
    <location>
        <begin position="215"/>
        <end position="231"/>
    </location>
</feature>
<dbReference type="PANTHER" id="PTHR36853">
    <property type="entry name" value="EXPRESSED PROTEIN"/>
    <property type="match status" value="1"/>
</dbReference>
<dbReference type="Pfam" id="PF21656">
    <property type="entry name" value="DUF6859"/>
    <property type="match status" value="1"/>
</dbReference>
<feature type="chain" id="PRO_5020942541" evidence="3">
    <location>
        <begin position="22"/>
        <end position="400"/>
    </location>
</feature>
<evidence type="ECO:0000313" key="7">
    <source>
        <dbReference type="Proteomes" id="UP000308549"/>
    </source>
</evidence>
<dbReference type="OrthoDB" id="5583277at2759"/>
<dbReference type="PANTHER" id="PTHR36853:SF1">
    <property type="entry name" value="DUF3844 DOMAIN-CONTAINING PROTEIN"/>
    <property type="match status" value="1"/>
</dbReference>
<feature type="signal peptide" evidence="3">
    <location>
        <begin position="1"/>
        <end position="21"/>
    </location>
</feature>